<dbReference type="AlphaFoldDB" id="A0A1F6NJ29"/>
<comment type="caution">
    <text evidence="2">The sequence shown here is derived from an EMBL/GenBank/DDBJ whole genome shotgun (WGS) entry which is preliminary data.</text>
</comment>
<dbReference type="SUPFAM" id="SSF52833">
    <property type="entry name" value="Thioredoxin-like"/>
    <property type="match status" value="1"/>
</dbReference>
<dbReference type="Proteomes" id="UP000177803">
    <property type="component" value="Unassembled WGS sequence"/>
</dbReference>
<dbReference type="InterPro" id="IPR036249">
    <property type="entry name" value="Thioredoxin-like_sf"/>
</dbReference>
<keyword evidence="1" id="KW-1133">Transmembrane helix</keyword>
<evidence type="ECO:0000313" key="2">
    <source>
        <dbReference type="EMBL" id="OGH83838.1"/>
    </source>
</evidence>
<name>A0A1F6NJ29_9BACT</name>
<sequence>MKNTERNILILIIIGIIVLFGGLILVKNYSQRKIADGRQIFFYGDGCPHCLNVEKFVADNKVEDKIKFEKLEVFNNQDNLTQMLRYTKKCGLTGDQGMGVPVYWDGAAAQCYSGDEPIINFLKTKI</sequence>
<gene>
    <name evidence="2" type="ORF">A2261_02275</name>
</gene>
<organism evidence="2 3">
    <name type="scientific">Candidatus Magasanikbacteria bacterium RIFOXYA2_FULL_44_8</name>
    <dbReference type="NCBI Taxonomy" id="1798696"/>
    <lineage>
        <taxon>Bacteria</taxon>
        <taxon>Candidatus Magasanikiibacteriota</taxon>
    </lineage>
</organism>
<keyword evidence="1" id="KW-0812">Transmembrane</keyword>
<accession>A0A1F6NJ29</accession>
<evidence type="ECO:0000256" key="1">
    <source>
        <dbReference type="SAM" id="Phobius"/>
    </source>
</evidence>
<reference evidence="2 3" key="1">
    <citation type="journal article" date="2016" name="Nat. Commun.">
        <title>Thousands of microbial genomes shed light on interconnected biogeochemical processes in an aquifer system.</title>
        <authorList>
            <person name="Anantharaman K."/>
            <person name="Brown C.T."/>
            <person name="Hug L.A."/>
            <person name="Sharon I."/>
            <person name="Castelle C.J."/>
            <person name="Probst A.J."/>
            <person name="Thomas B.C."/>
            <person name="Singh A."/>
            <person name="Wilkins M.J."/>
            <person name="Karaoz U."/>
            <person name="Brodie E.L."/>
            <person name="Williams K.H."/>
            <person name="Hubbard S.S."/>
            <person name="Banfield J.F."/>
        </authorList>
    </citation>
    <scope>NUCLEOTIDE SEQUENCE [LARGE SCALE GENOMIC DNA]</scope>
</reference>
<feature type="transmembrane region" description="Helical" evidence="1">
    <location>
        <begin position="6"/>
        <end position="26"/>
    </location>
</feature>
<protein>
    <recommendedName>
        <fullName evidence="4">Glutaredoxin domain-containing protein</fullName>
    </recommendedName>
</protein>
<proteinExistence type="predicted"/>
<evidence type="ECO:0008006" key="4">
    <source>
        <dbReference type="Google" id="ProtNLM"/>
    </source>
</evidence>
<dbReference type="Gene3D" id="3.40.30.10">
    <property type="entry name" value="Glutaredoxin"/>
    <property type="match status" value="1"/>
</dbReference>
<evidence type="ECO:0000313" key="3">
    <source>
        <dbReference type="Proteomes" id="UP000177803"/>
    </source>
</evidence>
<dbReference type="EMBL" id="MFQR01000059">
    <property type="protein sequence ID" value="OGH83838.1"/>
    <property type="molecule type" value="Genomic_DNA"/>
</dbReference>
<keyword evidence="1" id="KW-0472">Membrane</keyword>